<evidence type="ECO:0000313" key="2">
    <source>
        <dbReference type="Proteomes" id="UP001597283"/>
    </source>
</evidence>
<reference evidence="2" key="1">
    <citation type="journal article" date="2019" name="Int. J. Syst. Evol. Microbiol.">
        <title>The Global Catalogue of Microorganisms (GCM) 10K type strain sequencing project: providing services to taxonomists for standard genome sequencing and annotation.</title>
        <authorList>
            <consortium name="The Broad Institute Genomics Platform"/>
            <consortium name="The Broad Institute Genome Sequencing Center for Infectious Disease"/>
            <person name="Wu L."/>
            <person name="Ma J."/>
        </authorList>
    </citation>
    <scope>NUCLEOTIDE SEQUENCE [LARGE SCALE GENOMIC DNA]</scope>
    <source>
        <strain evidence="2">Q85</strain>
    </source>
</reference>
<proteinExistence type="predicted"/>
<organism evidence="1 2">
    <name type="scientific">Sphingomonas floccifaciens</name>
    <dbReference type="NCBI Taxonomy" id="1844115"/>
    <lineage>
        <taxon>Bacteria</taxon>
        <taxon>Pseudomonadati</taxon>
        <taxon>Pseudomonadota</taxon>
        <taxon>Alphaproteobacteria</taxon>
        <taxon>Sphingomonadales</taxon>
        <taxon>Sphingomonadaceae</taxon>
        <taxon>Sphingomonas</taxon>
    </lineage>
</organism>
<dbReference type="EMBL" id="JBHUFC010000006">
    <property type="protein sequence ID" value="MFD1789018.1"/>
    <property type="molecule type" value="Genomic_DNA"/>
</dbReference>
<keyword evidence="2" id="KW-1185">Reference proteome</keyword>
<sequence length="57" mass="6421">MMQLHTVRTELGGHPSKYDFDGILAEVRSFFVPRAEKLGEEGQGFDKRSPNGIWIDG</sequence>
<name>A0ABW4NFU4_9SPHN</name>
<accession>A0ABW4NFU4</accession>
<protein>
    <submittedName>
        <fullName evidence="1">Uncharacterized protein</fullName>
    </submittedName>
</protein>
<dbReference type="Proteomes" id="UP001597283">
    <property type="component" value="Unassembled WGS sequence"/>
</dbReference>
<gene>
    <name evidence="1" type="ORF">ACFSC3_15755</name>
</gene>
<evidence type="ECO:0000313" key="1">
    <source>
        <dbReference type="EMBL" id="MFD1789018.1"/>
    </source>
</evidence>
<comment type="caution">
    <text evidence="1">The sequence shown here is derived from an EMBL/GenBank/DDBJ whole genome shotgun (WGS) entry which is preliminary data.</text>
</comment>